<dbReference type="Proteomes" id="UP001055117">
    <property type="component" value="Unassembled WGS sequence"/>
</dbReference>
<gene>
    <name evidence="4" type="ORF">AFCDBAGC_2306</name>
</gene>
<protein>
    <recommendedName>
        <fullName evidence="3">TadE-like domain-containing protein</fullName>
    </recommendedName>
</protein>
<evidence type="ECO:0000259" key="3">
    <source>
        <dbReference type="Pfam" id="PF07811"/>
    </source>
</evidence>
<accession>A0ABQ4QHC1</accession>
<feature type="domain" description="TadE-like" evidence="3">
    <location>
        <begin position="17"/>
        <end position="56"/>
    </location>
</feature>
<keyword evidence="2" id="KW-0472">Membrane</keyword>
<dbReference type="RefSeq" id="WP_147828131.1">
    <property type="nucleotide sequence ID" value="NZ_BPQG01000032.1"/>
</dbReference>
<evidence type="ECO:0000256" key="2">
    <source>
        <dbReference type="SAM" id="Phobius"/>
    </source>
</evidence>
<evidence type="ECO:0000256" key="1">
    <source>
        <dbReference type="SAM" id="MobiDB-lite"/>
    </source>
</evidence>
<keyword evidence="2" id="KW-1133">Transmembrane helix</keyword>
<proteinExistence type="predicted"/>
<keyword evidence="2" id="KW-0812">Transmembrane</keyword>
<evidence type="ECO:0000313" key="5">
    <source>
        <dbReference type="Proteomes" id="UP001055117"/>
    </source>
</evidence>
<sequence length="194" mass="20531">MTVCRGGLRRFLRARGGVSGVEFALVAPILLLMFMASIELPRAFTTARRASLAATTMADLISRDDVTDVAEVYAAAQAVTSPYDLARAGIVLTAGGVYLDGLTPVAKVCSSVARNDPPRSAGSTIGPAPPGTASPGDRLVMAEMRLPYTAVFSVFPVLKNWTFVVRKTWPVRTGKAYLGREEVVLPGGKPCAVF</sequence>
<dbReference type="Pfam" id="PF07811">
    <property type="entry name" value="TadE"/>
    <property type="match status" value="1"/>
</dbReference>
<dbReference type="EMBL" id="BPQG01000032">
    <property type="protein sequence ID" value="GJD44439.1"/>
    <property type="molecule type" value="Genomic_DNA"/>
</dbReference>
<evidence type="ECO:0000313" key="4">
    <source>
        <dbReference type="EMBL" id="GJD44439.1"/>
    </source>
</evidence>
<dbReference type="InterPro" id="IPR012495">
    <property type="entry name" value="TadE-like_dom"/>
</dbReference>
<name>A0ABQ4QHC1_9HYPH</name>
<feature type="region of interest" description="Disordered" evidence="1">
    <location>
        <begin position="115"/>
        <end position="134"/>
    </location>
</feature>
<feature type="transmembrane region" description="Helical" evidence="2">
    <location>
        <begin position="21"/>
        <end position="38"/>
    </location>
</feature>
<keyword evidence="5" id="KW-1185">Reference proteome</keyword>
<reference evidence="4 5" key="1">
    <citation type="journal article" date="2021" name="Front. Microbiol.">
        <title>Comprehensive Comparative Genomics and Phenotyping of Methylobacterium Species.</title>
        <authorList>
            <person name="Alessa O."/>
            <person name="Ogura Y."/>
            <person name="Fujitani Y."/>
            <person name="Takami H."/>
            <person name="Hayashi T."/>
            <person name="Sahin N."/>
            <person name="Tani A."/>
        </authorList>
    </citation>
    <scope>NUCLEOTIDE SEQUENCE [LARGE SCALE GENOMIC DNA]</scope>
    <source>
        <strain evidence="4 5">DSM 23679</strain>
    </source>
</reference>
<comment type="caution">
    <text evidence="4">The sequence shown here is derived from an EMBL/GenBank/DDBJ whole genome shotgun (WGS) entry which is preliminary data.</text>
</comment>
<organism evidence="4 5">
    <name type="scientific">Methylobacterium cerastii</name>
    <dbReference type="NCBI Taxonomy" id="932741"/>
    <lineage>
        <taxon>Bacteria</taxon>
        <taxon>Pseudomonadati</taxon>
        <taxon>Pseudomonadota</taxon>
        <taxon>Alphaproteobacteria</taxon>
        <taxon>Hyphomicrobiales</taxon>
        <taxon>Methylobacteriaceae</taxon>
        <taxon>Methylobacterium</taxon>
    </lineage>
</organism>